<protein>
    <submittedName>
        <fullName evidence="1">Uncharacterized protein</fullName>
    </submittedName>
</protein>
<keyword evidence="2" id="KW-1185">Reference proteome</keyword>
<name>A0A2P6FCK5_9MOLU</name>
<comment type="caution">
    <text evidence="1">The sequence shown here is derived from an EMBL/GenBank/DDBJ whole genome shotgun (WGS) entry which is preliminary data.</text>
</comment>
<accession>A0A2P6FCK5</accession>
<proteinExistence type="predicted"/>
<reference evidence="1 2" key="1">
    <citation type="journal article" date="2015" name="MBio">
        <title>Genome sequence of the Drosophila melanogaster male-killing Spiroplasma strain MSRO endosymbiont.</title>
        <authorList>
            <person name="Paredes J.C."/>
            <person name="Herren J.K."/>
            <person name="Schupfer F."/>
            <person name="Marin R."/>
            <person name="Claverol S."/>
            <person name="Kuo C.H."/>
            <person name="Lemaitre B."/>
            <person name="Beven L."/>
        </authorList>
    </citation>
    <scope>NUCLEOTIDE SEQUENCE [LARGE SCALE GENOMIC DNA]</scope>
    <source>
        <strain evidence="1 2">MSRO</strain>
    </source>
</reference>
<dbReference type="AlphaFoldDB" id="A0A2P6FCK5"/>
<dbReference type="Proteomes" id="UP000031565">
    <property type="component" value="Unassembled WGS sequence"/>
</dbReference>
<evidence type="ECO:0000313" key="2">
    <source>
        <dbReference type="Proteomes" id="UP000031565"/>
    </source>
</evidence>
<gene>
    <name evidence="1" type="ORF">SMSRO_SF009950</name>
</gene>
<evidence type="ECO:0000313" key="1">
    <source>
        <dbReference type="EMBL" id="PQM31191.1"/>
    </source>
</evidence>
<dbReference type="EMBL" id="JTLV02000001">
    <property type="protein sequence ID" value="PQM31191.1"/>
    <property type="molecule type" value="Genomic_DNA"/>
</dbReference>
<sequence length="29" mass="3348">MNLKKRGIPVMNYRTTSISKVLKEITAVR</sequence>
<organism evidence="1 2">
    <name type="scientific">Spiroplasma poulsonii</name>
    <dbReference type="NCBI Taxonomy" id="2138"/>
    <lineage>
        <taxon>Bacteria</taxon>
        <taxon>Bacillati</taxon>
        <taxon>Mycoplasmatota</taxon>
        <taxon>Mollicutes</taxon>
        <taxon>Entomoplasmatales</taxon>
        <taxon>Spiroplasmataceae</taxon>
        <taxon>Spiroplasma</taxon>
    </lineage>
</organism>